<comment type="subunit">
    <text evidence="6">Part of the 30S ribosomal subunit.</text>
</comment>
<dbReference type="InterPro" id="IPR000235">
    <property type="entry name" value="Ribosomal_uS7"/>
</dbReference>
<dbReference type="Gene3D" id="1.10.455.10">
    <property type="entry name" value="Ribosomal protein S7 domain"/>
    <property type="match status" value="1"/>
</dbReference>
<keyword evidence="5 6" id="KW-0687">Ribonucleoprotein</keyword>
<geneLocation type="chloroplast" evidence="9"/>
<dbReference type="GO" id="GO:0003735">
    <property type="term" value="F:structural constituent of ribosome"/>
    <property type="evidence" value="ECO:0007669"/>
    <property type="project" value="InterPro"/>
</dbReference>
<comment type="subcellular location">
    <subcellularLocation>
        <location evidence="6">Plastid</location>
        <location evidence="6">Chloroplast</location>
    </subcellularLocation>
</comment>
<gene>
    <name evidence="6 9" type="primary">rps7</name>
</gene>
<name>A0A411L8Y3_9CARY</name>
<dbReference type="PIRSF" id="PIRSF002122">
    <property type="entry name" value="RPS7p_RPS7a_RPS5e_RPS7o"/>
    <property type="match status" value="1"/>
</dbReference>
<dbReference type="EMBL" id="MH286324">
    <property type="protein sequence ID" value="QBE88779.1"/>
    <property type="molecule type" value="Genomic_DNA"/>
</dbReference>
<accession>A0A411L8Y3</accession>
<feature type="domain" description="Small ribosomal subunit protein uS7" evidence="8">
    <location>
        <begin position="9"/>
        <end position="151"/>
    </location>
</feature>
<protein>
    <recommendedName>
        <fullName evidence="6">Small ribosomal subunit protein uS7c</fullName>
    </recommendedName>
</protein>
<dbReference type="GO" id="GO:0019843">
    <property type="term" value="F:rRNA binding"/>
    <property type="evidence" value="ECO:0007669"/>
    <property type="project" value="UniProtKB-UniRule"/>
</dbReference>
<comment type="function">
    <text evidence="6">One of the primary rRNA binding proteins, it binds directly to 16S rRNA where it nucleates assembly of the head domain of the 30S subunit.</text>
</comment>
<dbReference type="AlphaFoldDB" id="A0A411L8Y3"/>
<evidence type="ECO:0000256" key="4">
    <source>
        <dbReference type="ARBA" id="ARBA00022980"/>
    </source>
</evidence>
<evidence type="ECO:0000256" key="1">
    <source>
        <dbReference type="ARBA" id="ARBA00007151"/>
    </source>
</evidence>
<organism evidence="9">
    <name type="scientific">Pharnaceum aurantium</name>
    <dbReference type="NCBI Taxonomy" id="2518628"/>
    <lineage>
        <taxon>Eukaryota</taxon>
        <taxon>Viridiplantae</taxon>
        <taxon>Streptophyta</taxon>
        <taxon>Embryophyta</taxon>
        <taxon>Tracheophyta</taxon>
        <taxon>Spermatophyta</taxon>
        <taxon>Magnoliopsida</taxon>
        <taxon>eudicotyledons</taxon>
        <taxon>Gunneridae</taxon>
        <taxon>Pentapetalae</taxon>
        <taxon>Caryophyllales</taxon>
        <taxon>Molluginaceae</taxon>
        <taxon>Pharnaceum</taxon>
    </lineage>
</organism>
<dbReference type="NCBIfam" id="TIGR01029">
    <property type="entry name" value="rpsG_bact"/>
    <property type="match status" value="1"/>
</dbReference>
<keyword evidence="9" id="KW-0150">Chloroplast</keyword>
<dbReference type="PROSITE" id="PS00052">
    <property type="entry name" value="RIBOSOMAL_S7"/>
    <property type="match status" value="1"/>
</dbReference>
<dbReference type="InterPro" id="IPR036823">
    <property type="entry name" value="Ribosomal_uS7_dom_sf"/>
</dbReference>
<dbReference type="InterPro" id="IPR023798">
    <property type="entry name" value="Ribosomal_uS7_dom"/>
</dbReference>
<dbReference type="GO" id="GO:0015935">
    <property type="term" value="C:small ribosomal subunit"/>
    <property type="evidence" value="ECO:0007669"/>
    <property type="project" value="InterPro"/>
</dbReference>
<evidence type="ECO:0000256" key="3">
    <source>
        <dbReference type="ARBA" id="ARBA00022884"/>
    </source>
</evidence>
<sequence>MSRRGTVKVKGKKKTADPIYRKRLVMMVINRIMKDGKKSAASQIFYGAVKDLQEKQKIKPLYLLRQAIHEVTPKIGVKGRRKGKSTHQVPIEIPKRRGKTLAICWLLGAARKRPGGNMALKFSSEIMAAAKGRGGAIRKKEEAYRMAQANRVLALLR</sequence>
<evidence type="ECO:0000256" key="2">
    <source>
        <dbReference type="ARBA" id="ARBA00022730"/>
    </source>
</evidence>
<evidence type="ECO:0000256" key="7">
    <source>
        <dbReference type="RuleBase" id="RU003619"/>
    </source>
</evidence>
<keyword evidence="4 6" id="KW-0689">Ribosomal protein</keyword>
<dbReference type="PANTHER" id="PTHR11205">
    <property type="entry name" value="RIBOSOMAL PROTEIN S7"/>
    <property type="match status" value="1"/>
</dbReference>
<evidence type="ECO:0000259" key="8">
    <source>
        <dbReference type="Pfam" id="PF00177"/>
    </source>
</evidence>
<dbReference type="SUPFAM" id="SSF47973">
    <property type="entry name" value="Ribosomal protein S7"/>
    <property type="match status" value="1"/>
</dbReference>
<evidence type="ECO:0000256" key="6">
    <source>
        <dbReference type="HAMAP-Rule" id="MF_00480"/>
    </source>
</evidence>
<dbReference type="Pfam" id="PF00177">
    <property type="entry name" value="Ribosomal_S7"/>
    <property type="match status" value="1"/>
</dbReference>
<dbReference type="InterPro" id="IPR005717">
    <property type="entry name" value="Ribosomal_uS7_bac/org-type"/>
</dbReference>
<reference evidence="9" key="1">
    <citation type="journal article" date="2019" name="Mol. Phylogenet. Evol.">
        <title>Plastid phylogenomic insights into the evolution of Caryophyllales.</title>
        <authorList>
            <person name="Yao G."/>
            <person name="Jin J.J."/>
            <person name="Li H.T."/>
            <person name="Yang J.B."/>
            <person name="Shiva Mandala V."/>
            <person name="Croley M."/>
            <person name="Mostow R."/>
            <person name="Douglas N.A."/>
            <person name="Chase M.W."/>
            <person name="Christenhusz M.J."/>
            <person name="Soltis D.E."/>
            <person name="Soltis P.S."/>
            <person name="Smith S.A."/>
            <person name="Brockington S.F."/>
            <person name="Moore M.J."/>
            <person name="Yi T.S."/>
            <person name="Li D.Z."/>
        </authorList>
    </citation>
    <scope>NUCLEOTIDE SEQUENCE</scope>
</reference>
<keyword evidence="2 6" id="KW-0699">rRNA-binding</keyword>
<dbReference type="GO" id="GO:0006412">
    <property type="term" value="P:translation"/>
    <property type="evidence" value="ECO:0007669"/>
    <property type="project" value="UniProtKB-UniRule"/>
</dbReference>
<proteinExistence type="inferred from homology"/>
<evidence type="ECO:0000313" key="9">
    <source>
        <dbReference type="EMBL" id="QBE88779.1"/>
    </source>
</evidence>
<dbReference type="HAMAP" id="MF_00480_B">
    <property type="entry name" value="Ribosomal_uS7_B"/>
    <property type="match status" value="1"/>
</dbReference>
<evidence type="ECO:0000256" key="5">
    <source>
        <dbReference type="ARBA" id="ARBA00023274"/>
    </source>
</evidence>
<comment type="similarity">
    <text evidence="1 6 7">Belongs to the universal ribosomal protein uS7 family.</text>
</comment>
<dbReference type="GO" id="GO:0009507">
    <property type="term" value="C:chloroplast"/>
    <property type="evidence" value="ECO:0007669"/>
    <property type="project" value="UniProtKB-SubCell"/>
</dbReference>
<keyword evidence="9" id="KW-0934">Plastid</keyword>
<keyword evidence="3 6" id="KW-0694">RNA-binding</keyword>
<dbReference type="InterPro" id="IPR020606">
    <property type="entry name" value="Ribosomal_uS7_CS"/>
</dbReference>